<dbReference type="InterPro" id="IPR027417">
    <property type="entry name" value="P-loop_NTPase"/>
</dbReference>
<name>A0AAU9NSW3_9ASTR</name>
<evidence type="ECO:0000259" key="9">
    <source>
        <dbReference type="Pfam" id="PF23559"/>
    </source>
</evidence>
<evidence type="ECO:0000259" key="7">
    <source>
        <dbReference type="Pfam" id="PF00931"/>
    </source>
</evidence>
<feature type="domain" description="NB-ARC" evidence="7">
    <location>
        <begin position="176"/>
        <end position="346"/>
    </location>
</feature>
<sequence>MAEIVVSAFLTKVFEKLASSELRRLARSVRIDSQLKKWKRSLLLIQAMLADAGQKQIRERAVQLWVNNLQDLAYDIDDVLDDLATEAIRRELNQESYVSTSKVLKFIPTYTNFTHRSFMYGRQMSSRLDEIGTKLNNLLEARNNLGLNVIVERSNRTTRRWEQTSLIDEYKIMGREGDKEALLVKLLRNEACYENVSVVSIVGMGGIGKTTLAKVLYNDYKVQDRFEVRAWVNVSEEFDLFTISKAIFVVVGGEDKSFSNLDMLQVALKDKLLKKRFLLVLDDVWNKDYKMWEHLLSPLLVGAPGSRIIVTTRDSWVACIMGSDEPYNLNVLSDEDALSLLAQHALGEKNFDKRPTLKSLGEGFVKKCGGLPLALTMFGKSLRTKIDVNEWKMLLNTEMKDVQIGREILASLRSSYYDLPSHLKQSFAYCSLIPKNYVFNKNELVLMWMAHGYLSQSEGSKSMEFLGHEYFQVLKSKSFIQHSATGELGYTMHTLINDLATSVAEEFYFRLDDEMNMSNTNETFKKLRHFSVSPRCGSYRRLKELQGATRLQTLLLIPSLGGKGYGLLDNLLAELLPKLQFLRVLSAANQEITKVPESIGNLKHLRYLNFSDTAITCLPEQVSHLYNLQTLLLRNCYQLSELPESFANLINLRHLDISGTPNLNKMPLGIGGLTTLQTLPTVIIEGENGFKISELKSLSDLQGELSIMGLDKVIDPKQAKDANLHQKEGLDVLEMKWSNVFDGSRNEMNEYKVVEELRPCPKLRNLKILFYKGTKFPTWVGDSSFDHLTELTFCGCTSTHLPPLGHLKSLRKLFVTRMNEVKTVGFESIDIAFPSLEVLKFDDMPGWQRWLLSGGDNHGTATPFPRLHEISIRRCPKLAQVSIELIPSLRLLRIEECYEAVLRSMVGVSSSLVSLEMLNLKGLTQLHGEDLKHLGALEDLYVAECDELIHLGEPVSVHKLEVLNCKKLASLGEKEVNNAISMRSLKEVIFLNCNSLESYTCPKTVEKLVIGWCRSMTSLTLHELDSSLKELCINDCPNMDYSFPSGSWPLNLSKLTIGGLKKPMSEWGFQNFPTSLVELHLYGENSEVDSFAVAKKARNATTTSSSTFILPSSLTSLSLDGFMDVESLSERSARDKFRLLIFDNKGVAVEKVRLSCVVLNVCKESFWLCCKAYWATCAEWADSLDRTHMGFDIG</sequence>
<dbReference type="InterPro" id="IPR032675">
    <property type="entry name" value="LRR_dom_sf"/>
</dbReference>
<dbReference type="Gene3D" id="3.40.50.300">
    <property type="entry name" value="P-loop containing nucleotide triphosphate hydrolases"/>
    <property type="match status" value="1"/>
</dbReference>
<dbReference type="GO" id="GO:0043531">
    <property type="term" value="F:ADP binding"/>
    <property type="evidence" value="ECO:0007669"/>
    <property type="project" value="InterPro"/>
</dbReference>
<keyword evidence="2" id="KW-0433">Leucine-rich repeat</keyword>
<dbReference type="InterPro" id="IPR056789">
    <property type="entry name" value="LRR_R13L1-DRL21"/>
</dbReference>
<evidence type="ECO:0000259" key="10">
    <source>
        <dbReference type="Pfam" id="PF25019"/>
    </source>
</evidence>
<protein>
    <recommendedName>
        <fullName evidence="13">Disease resistance RPP13-like protein 1</fullName>
    </recommendedName>
</protein>
<dbReference type="InterPro" id="IPR041118">
    <property type="entry name" value="Rx_N"/>
</dbReference>
<evidence type="ECO:0000259" key="8">
    <source>
        <dbReference type="Pfam" id="PF18052"/>
    </source>
</evidence>
<dbReference type="InterPro" id="IPR002182">
    <property type="entry name" value="NB-ARC"/>
</dbReference>
<feature type="domain" description="Disease resistance protein winged helix" evidence="9">
    <location>
        <begin position="433"/>
        <end position="500"/>
    </location>
</feature>
<dbReference type="Gene3D" id="3.80.10.10">
    <property type="entry name" value="Ribonuclease Inhibitor"/>
    <property type="match status" value="2"/>
</dbReference>
<keyword evidence="12" id="KW-1185">Reference proteome</keyword>
<evidence type="ECO:0000313" key="11">
    <source>
        <dbReference type="EMBL" id="CAH1440916.1"/>
    </source>
</evidence>
<accession>A0AAU9NSW3</accession>
<comment type="caution">
    <text evidence="11">The sequence shown here is derived from an EMBL/GenBank/DDBJ whole genome shotgun (WGS) entry which is preliminary data.</text>
</comment>
<keyword evidence="4" id="KW-0547">Nucleotide-binding</keyword>
<dbReference type="GO" id="GO:0005524">
    <property type="term" value="F:ATP binding"/>
    <property type="evidence" value="ECO:0007669"/>
    <property type="project" value="UniProtKB-KW"/>
</dbReference>
<dbReference type="Gene3D" id="1.20.5.4130">
    <property type="match status" value="1"/>
</dbReference>
<dbReference type="Pfam" id="PF00931">
    <property type="entry name" value="NB-ARC"/>
    <property type="match status" value="1"/>
</dbReference>
<dbReference type="FunFam" id="3.40.50.300:FF:001091">
    <property type="entry name" value="Probable disease resistance protein At1g61300"/>
    <property type="match status" value="1"/>
</dbReference>
<feature type="domain" description="R13L1/DRL21-like LRR repeat region" evidence="10">
    <location>
        <begin position="692"/>
        <end position="818"/>
    </location>
</feature>
<evidence type="ECO:0000256" key="2">
    <source>
        <dbReference type="ARBA" id="ARBA00022614"/>
    </source>
</evidence>
<proteinExistence type="inferred from homology"/>
<dbReference type="Proteomes" id="UP001157418">
    <property type="component" value="Unassembled WGS sequence"/>
</dbReference>
<evidence type="ECO:0000256" key="6">
    <source>
        <dbReference type="ARBA" id="ARBA00022840"/>
    </source>
</evidence>
<dbReference type="PANTHER" id="PTHR36766">
    <property type="entry name" value="PLANT BROAD-SPECTRUM MILDEW RESISTANCE PROTEIN RPW8"/>
    <property type="match status" value="1"/>
</dbReference>
<dbReference type="GO" id="GO:0006952">
    <property type="term" value="P:defense response"/>
    <property type="evidence" value="ECO:0007669"/>
    <property type="project" value="UniProtKB-KW"/>
</dbReference>
<dbReference type="Gene3D" id="1.10.10.10">
    <property type="entry name" value="Winged helix-like DNA-binding domain superfamily/Winged helix DNA-binding domain"/>
    <property type="match status" value="1"/>
</dbReference>
<organism evidence="11 12">
    <name type="scientific">Lactuca virosa</name>
    <dbReference type="NCBI Taxonomy" id="75947"/>
    <lineage>
        <taxon>Eukaryota</taxon>
        <taxon>Viridiplantae</taxon>
        <taxon>Streptophyta</taxon>
        <taxon>Embryophyta</taxon>
        <taxon>Tracheophyta</taxon>
        <taxon>Spermatophyta</taxon>
        <taxon>Magnoliopsida</taxon>
        <taxon>eudicotyledons</taxon>
        <taxon>Gunneridae</taxon>
        <taxon>Pentapetalae</taxon>
        <taxon>asterids</taxon>
        <taxon>campanulids</taxon>
        <taxon>Asterales</taxon>
        <taxon>Asteraceae</taxon>
        <taxon>Cichorioideae</taxon>
        <taxon>Cichorieae</taxon>
        <taxon>Lactucinae</taxon>
        <taxon>Lactuca</taxon>
    </lineage>
</organism>
<dbReference type="SUPFAM" id="SSF52058">
    <property type="entry name" value="L domain-like"/>
    <property type="match status" value="2"/>
</dbReference>
<dbReference type="PANTHER" id="PTHR36766:SF61">
    <property type="entry name" value="NB-ARC DOMAIN DISEASE RESISTANCE PROTEIN"/>
    <property type="match status" value="1"/>
</dbReference>
<dbReference type="Pfam" id="PF18052">
    <property type="entry name" value="Rx_N"/>
    <property type="match status" value="1"/>
</dbReference>
<evidence type="ECO:0000313" key="12">
    <source>
        <dbReference type="Proteomes" id="UP001157418"/>
    </source>
</evidence>
<evidence type="ECO:0000256" key="1">
    <source>
        <dbReference type="ARBA" id="ARBA00008894"/>
    </source>
</evidence>
<evidence type="ECO:0000256" key="3">
    <source>
        <dbReference type="ARBA" id="ARBA00022737"/>
    </source>
</evidence>
<dbReference type="EMBL" id="CAKMRJ010005412">
    <property type="protein sequence ID" value="CAH1440916.1"/>
    <property type="molecule type" value="Genomic_DNA"/>
</dbReference>
<dbReference type="InterPro" id="IPR036388">
    <property type="entry name" value="WH-like_DNA-bd_sf"/>
</dbReference>
<dbReference type="AlphaFoldDB" id="A0AAU9NSW3"/>
<dbReference type="Pfam" id="PF23559">
    <property type="entry name" value="WHD_DRP"/>
    <property type="match status" value="1"/>
</dbReference>
<keyword evidence="6" id="KW-0067">ATP-binding</keyword>
<dbReference type="GO" id="GO:0051707">
    <property type="term" value="P:response to other organism"/>
    <property type="evidence" value="ECO:0007669"/>
    <property type="project" value="UniProtKB-ARBA"/>
</dbReference>
<feature type="domain" description="Disease resistance N-terminal" evidence="8">
    <location>
        <begin position="5"/>
        <end position="96"/>
    </location>
</feature>
<keyword evidence="5" id="KW-0611">Plant defense</keyword>
<evidence type="ECO:0000256" key="4">
    <source>
        <dbReference type="ARBA" id="ARBA00022741"/>
    </source>
</evidence>
<dbReference type="Gene3D" id="1.10.8.430">
    <property type="entry name" value="Helical domain of apoptotic protease-activating factors"/>
    <property type="match status" value="1"/>
</dbReference>
<keyword evidence="3" id="KW-0677">Repeat</keyword>
<comment type="similarity">
    <text evidence="1">Belongs to the disease resistance NB-LRR family.</text>
</comment>
<dbReference type="InterPro" id="IPR042197">
    <property type="entry name" value="Apaf_helical"/>
</dbReference>
<dbReference type="InterPro" id="IPR058922">
    <property type="entry name" value="WHD_DRP"/>
</dbReference>
<dbReference type="Pfam" id="PF25019">
    <property type="entry name" value="LRR_R13L1-DRL21"/>
    <property type="match status" value="1"/>
</dbReference>
<dbReference type="SUPFAM" id="SSF52540">
    <property type="entry name" value="P-loop containing nucleoside triphosphate hydrolases"/>
    <property type="match status" value="1"/>
</dbReference>
<evidence type="ECO:0008006" key="13">
    <source>
        <dbReference type="Google" id="ProtNLM"/>
    </source>
</evidence>
<gene>
    <name evidence="11" type="ORF">LVIROSA_LOCUS27019</name>
</gene>
<evidence type="ECO:0000256" key="5">
    <source>
        <dbReference type="ARBA" id="ARBA00022821"/>
    </source>
</evidence>
<dbReference type="PRINTS" id="PR00364">
    <property type="entry name" value="DISEASERSIST"/>
</dbReference>
<reference evidence="11 12" key="1">
    <citation type="submission" date="2022-01" db="EMBL/GenBank/DDBJ databases">
        <authorList>
            <person name="Xiong W."/>
            <person name="Schranz E."/>
        </authorList>
    </citation>
    <scope>NUCLEOTIDE SEQUENCE [LARGE SCALE GENOMIC DNA]</scope>
</reference>